<dbReference type="EMBL" id="JABANO010009267">
    <property type="protein sequence ID" value="KAF4747147.1"/>
    <property type="molecule type" value="Genomic_DNA"/>
</dbReference>
<sequence length="106" mass="12038">VPSEMLALEMLASNSVDADRARIWKIIDKSAEGVTYHLGALSDMGFAMEARSALNRLKDRALAGERDEEDRQAFWSDFKIVYSRLSTIPDVERAWQGVVELNRIHE</sequence>
<organism evidence="1 2">
    <name type="scientific">Perkinsus olseni</name>
    <name type="common">Perkinsus atlanticus</name>
    <dbReference type="NCBI Taxonomy" id="32597"/>
    <lineage>
        <taxon>Eukaryota</taxon>
        <taxon>Sar</taxon>
        <taxon>Alveolata</taxon>
        <taxon>Perkinsozoa</taxon>
        <taxon>Perkinsea</taxon>
        <taxon>Perkinsida</taxon>
        <taxon>Perkinsidae</taxon>
        <taxon>Perkinsus</taxon>
    </lineage>
</organism>
<protein>
    <submittedName>
        <fullName evidence="1">Uncharacterized protein</fullName>
    </submittedName>
</protein>
<feature type="non-terminal residue" evidence="1">
    <location>
        <position position="106"/>
    </location>
</feature>
<accession>A0A7J6TQT0</accession>
<reference evidence="1 2" key="1">
    <citation type="submission" date="2020-04" db="EMBL/GenBank/DDBJ databases">
        <title>Perkinsus olseni comparative genomics.</title>
        <authorList>
            <person name="Bogema D.R."/>
        </authorList>
    </citation>
    <scope>NUCLEOTIDE SEQUENCE [LARGE SCALE GENOMIC DNA]</scope>
    <source>
        <strain evidence="1 2">ATCC PRA-207</strain>
    </source>
</reference>
<evidence type="ECO:0000313" key="2">
    <source>
        <dbReference type="Proteomes" id="UP000553632"/>
    </source>
</evidence>
<evidence type="ECO:0000313" key="1">
    <source>
        <dbReference type="EMBL" id="KAF4747147.1"/>
    </source>
</evidence>
<gene>
    <name evidence="1" type="ORF">FOZ63_024833</name>
</gene>
<keyword evidence="2" id="KW-1185">Reference proteome</keyword>
<comment type="caution">
    <text evidence="1">The sequence shown here is derived from an EMBL/GenBank/DDBJ whole genome shotgun (WGS) entry which is preliminary data.</text>
</comment>
<name>A0A7J6TQT0_PEROL</name>
<dbReference type="Proteomes" id="UP000553632">
    <property type="component" value="Unassembled WGS sequence"/>
</dbReference>
<dbReference type="AlphaFoldDB" id="A0A7J6TQT0"/>
<proteinExistence type="predicted"/>
<feature type="non-terminal residue" evidence="1">
    <location>
        <position position="1"/>
    </location>
</feature>